<protein>
    <submittedName>
        <fullName evidence="1">Uncharacterized protein</fullName>
    </submittedName>
</protein>
<name>A0ACB9JM81_9ASTR</name>
<sequence>MTRARSPPPSQSRSGSQPPKIYARKKMLAGKGKGIELEYEHDRPSKNQKAIAKMYKIVAEIKNEHTWEDLIKFDVGEGAEGQYESGLKDPEVVVVDEVEEKEKDKDEENKEEENEEEDVGKKHEKSGDTTRMKEVKVVQD</sequence>
<reference evidence="1 2" key="2">
    <citation type="journal article" date="2022" name="Mol. Ecol. Resour.">
        <title>The genomes of chicory, endive, great burdock and yacon provide insights into Asteraceae paleo-polyploidization history and plant inulin production.</title>
        <authorList>
            <person name="Fan W."/>
            <person name="Wang S."/>
            <person name="Wang H."/>
            <person name="Wang A."/>
            <person name="Jiang F."/>
            <person name="Liu H."/>
            <person name="Zhao H."/>
            <person name="Xu D."/>
            <person name="Zhang Y."/>
        </authorList>
    </citation>
    <scope>NUCLEOTIDE SEQUENCE [LARGE SCALE GENOMIC DNA]</scope>
    <source>
        <strain evidence="2">cv. Yunnan</strain>
        <tissue evidence="1">Leaves</tissue>
    </source>
</reference>
<proteinExistence type="predicted"/>
<dbReference type="Proteomes" id="UP001056120">
    <property type="component" value="Linkage Group LG03"/>
</dbReference>
<evidence type="ECO:0000313" key="2">
    <source>
        <dbReference type="Proteomes" id="UP001056120"/>
    </source>
</evidence>
<organism evidence="1 2">
    <name type="scientific">Smallanthus sonchifolius</name>
    <dbReference type="NCBI Taxonomy" id="185202"/>
    <lineage>
        <taxon>Eukaryota</taxon>
        <taxon>Viridiplantae</taxon>
        <taxon>Streptophyta</taxon>
        <taxon>Embryophyta</taxon>
        <taxon>Tracheophyta</taxon>
        <taxon>Spermatophyta</taxon>
        <taxon>Magnoliopsida</taxon>
        <taxon>eudicotyledons</taxon>
        <taxon>Gunneridae</taxon>
        <taxon>Pentapetalae</taxon>
        <taxon>asterids</taxon>
        <taxon>campanulids</taxon>
        <taxon>Asterales</taxon>
        <taxon>Asteraceae</taxon>
        <taxon>Asteroideae</taxon>
        <taxon>Heliantheae alliance</taxon>
        <taxon>Millerieae</taxon>
        <taxon>Smallanthus</taxon>
    </lineage>
</organism>
<keyword evidence="2" id="KW-1185">Reference proteome</keyword>
<comment type="caution">
    <text evidence="1">The sequence shown here is derived from an EMBL/GenBank/DDBJ whole genome shotgun (WGS) entry which is preliminary data.</text>
</comment>
<reference evidence="2" key="1">
    <citation type="journal article" date="2022" name="Mol. Ecol. Resour.">
        <title>The genomes of chicory, endive, great burdock and yacon provide insights into Asteraceae palaeo-polyploidization history and plant inulin production.</title>
        <authorList>
            <person name="Fan W."/>
            <person name="Wang S."/>
            <person name="Wang H."/>
            <person name="Wang A."/>
            <person name="Jiang F."/>
            <person name="Liu H."/>
            <person name="Zhao H."/>
            <person name="Xu D."/>
            <person name="Zhang Y."/>
        </authorList>
    </citation>
    <scope>NUCLEOTIDE SEQUENCE [LARGE SCALE GENOMIC DNA]</scope>
    <source>
        <strain evidence="2">cv. Yunnan</strain>
    </source>
</reference>
<gene>
    <name evidence="1" type="ORF">L1987_09020</name>
</gene>
<accession>A0ACB9JM81</accession>
<dbReference type="EMBL" id="CM042020">
    <property type="protein sequence ID" value="KAI3821452.1"/>
    <property type="molecule type" value="Genomic_DNA"/>
</dbReference>
<evidence type="ECO:0000313" key="1">
    <source>
        <dbReference type="EMBL" id="KAI3821452.1"/>
    </source>
</evidence>